<evidence type="ECO:0000256" key="2">
    <source>
        <dbReference type="ARBA" id="ARBA00009331"/>
    </source>
</evidence>
<evidence type="ECO:0000256" key="5">
    <source>
        <dbReference type="ARBA" id="ARBA00023128"/>
    </source>
</evidence>
<evidence type="ECO:0000256" key="1">
    <source>
        <dbReference type="ARBA" id="ARBA00004273"/>
    </source>
</evidence>
<dbReference type="GO" id="GO:0097250">
    <property type="term" value="P:mitochondrial respirasome assembly"/>
    <property type="evidence" value="ECO:0007669"/>
    <property type="project" value="TreeGrafter"/>
</dbReference>
<keyword evidence="7" id="KW-0812">Transmembrane</keyword>
<keyword evidence="6 7" id="KW-0472">Membrane</keyword>
<evidence type="ECO:0000256" key="7">
    <source>
        <dbReference type="SAM" id="Phobius"/>
    </source>
</evidence>
<dbReference type="GO" id="GO:0006123">
    <property type="term" value="P:mitochondrial electron transport, cytochrome c to oxygen"/>
    <property type="evidence" value="ECO:0007669"/>
    <property type="project" value="InterPro"/>
</dbReference>
<evidence type="ECO:0000313" key="8">
    <source>
        <dbReference type="Proteomes" id="UP000504629"/>
    </source>
</evidence>
<comment type="similarity">
    <text evidence="2">Belongs to the cytochrome c oxidase VIIa family.</text>
</comment>
<keyword evidence="7" id="KW-1133">Transmembrane helix</keyword>
<proteinExistence type="inferred from homology"/>
<protein>
    <submittedName>
        <fullName evidence="9">Uncharacterized protein LOC114246072</fullName>
    </submittedName>
</protein>
<keyword evidence="8" id="KW-1185">Reference proteome</keyword>
<dbReference type="FunFam" id="4.10.91.10:FF:000001">
    <property type="entry name" value="Cytochrome c oxidase subunit 7A1, mitochondrial"/>
    <property type="match status" value="1"/>
</dbReference>
<keyword evidence="3" id="KW-0999">Mitochondrion inner membrane</keyword>
<dbReference type="GO" id="GO:0005743">
    <property type="term" value="C:mitochondrial inner membrane"/>
    <property type="evidence" value="ECO:0007669"/>
    <property type="project" value="UniProtKB-SubCell"/>
</dbReference>
<keyword evidence="5" id="KW-0496">Mitochondrion</keyword>
<keyword evidence="4" id="KW-0809">Transit peptide</keyword>
<dbReference type="PANTHER" id="PTHR10510">
    <property type="entry name" value="CYTOCHROME C OXIDASE POLYPEPTIDE 7A"/>
    <property type="match status" value="1"/>
</dbReference>
<feature type="transmembrane region" description="Helical" evidence="7">
    <location>
        <begin position="101"/>
        <end position="122"/>
    </location>
</feature>
<dbReference type="OrthoDB" id="5966508at2759"/>
<dbReference type="GO" id="GO:0002082">
    <property type="term" value="P:regulation of oxidative phosphorylation"/>
    <property type="evidence" value="ECO:0007669"/>
    <property type="project" value="TreeGrafter"/>
</dbReference>
<dbReference type="PANTHER" id="PTHR10510:SF11">
    <property type="entry name" value="CYTOCHROME C OXIDASE SUBUNIT 7A, MITOCHONDRIAL"/>
    <property type="match status" value="1"/>
</dbReference>
<dbReference type="RefSeq" id="XP_028034250.1">
    <property type="nucleotide sequence ID" value="XM_028178449.1"/>
</dbReference>
<comment type="subcellular location">
    <subcellularLocation>
        <location evidence="1">Mitochondrion inner membrane</location>
    </subcellularLocation>
</comment>
<reference evidence="9" key="1">
    <citation type="submission" date="2025-08" db="UniProtKB">
        <authorList>
            <consortium name="RefSeq"/>
        </authorList>
    </citation>
    <scope>IDENTIFICATION</scope>
    <source>
        <tissue evidence="9">Silk gland</tissue>
    </source>
</reference>
<dbReference type="InterPro" id="IPR036539">
    <property type="entry name" value="Cyt_c_oxidase_su7a_sf"/>
</dbReference>
<name>A0A6J2JXF5_BOMMA</name>
<dbReference type="KEGG" id="bman:114246072"/>
<dbReference type="GeneID" id="114246072"/>
<evidence type="ECO:0000256" key="3">
    <source>
        <dbReference type="ARBA" id="ARBA00022792"/>
    </source>
</evidence>
<dbReference type="Gene3D" id="4.10.91.10">
    <property type="entry name" value="Cytochrome c oxidase, subunit VIIa"/>
    <property type="match status" value="1"/>
</dbReference>
<evidence type="ECO:0000313" key="9">
    <source>
        <dbReference type="RefSeq" id="XP_028034250.1"/>
    </source>
</evidence>
<organism evidence="8 9">
    <name type="scientific">Bombyx mandarina</name>
    <name type="common">Wild silk moth</name>
    <name type="synonym">Wild silkworm</name>
    <dbReference type="NCBI Taxonomy" id="7092"/>
    <lineage>
        <taxon>Eukaryota</taxon>
        <taxon>Metazoa</taxon>
        <taxon>Ecdysozoa</taxon>
        <taxon>Arthropoda</taxon>
        <taxon>Hexapoda</taxon>
        <taxon>Insecta</taxon>
        <taxon>Pterygota</taxon>
        <taxon>Neoptera</taxon>
        <taxon>Endopterygota</taxon>
        <taxon>Lepidoptera</taxon>
        <taxon>Glossata</taxon>
        <taxon>Ditrysia</taxon>
        <taxon>Bombycoidea</taxon>
        <taxon>Bombycidae</taxon>
        <taxon>Bombycinae</taxon>
        <taxon>Bombyx</taxon>
    </lineage>
</organism>
<dbReference type="GO" id="GO:0045277">
    <property type="term" value="C:respiratory chain complex IV"/>
    <property type="evidence" value="ECO:0007669"/>
    <property type="project" value="InterPro"/>
</dbReference>
<dbReference type="SUPFAM" id="SSF81419">
    <property type="entry name" value="Mitochondrial cytochrome c oxidase subunit VIIa"/>
    <property type="match status" value="1"/>
</dbReference>
<sequence length="130" mass="14376">MYHQLGRITGRLIAASNLQAPLFPVAPIALQRVEVPVIQYNTNQFSTVTEEACAAPGKRNLMPGTNTPYPPVPENIRRKQELFQRDNDLPVFLKGGPADVILYRLTLLLCALGLVGVVQTIYSHAIPKKQ</sequence>
<dbReference type="SMR" id="A0A6J2JXF5"/>
<evidence type="ECO:0000256" key="6">
    <source>
        <dbReference type="ARBA" id="ARBA00023136"/>
    </source>
</evidence>
<evidence type="ECO:0000256" key="4">
    <source>
        <dbReference type="ARBA" id="ARBA00022946"/>
    </source>
</evidence>
<dbReference type="AlphaFoldDB" id="A0A6J2JXF5"/>
<dbReference type="InterPro" id="IPR003177">
    <property type="entry name" value="Cytc_oxidase_su7a_met"/>
</dbReference>
<dbReference type="Proteomes" id="UP000504629">
    <property type="component" value="Unplaced"/>
</dbReference>
<accession>A0A6J2JXF5</accession>
<gene>
    <name evidence="9" type="primary">LOC114246072</name>
</gene>